<dbReference type="GO" id="GO:0008270">
    <property type="term" value="F:zinc ion binding"/>
    <property type="evidence" value="ECO:0007669"/>
    <property type="project" value="UniProtKB-KW"/>
</dbReference>
<protein>
    <recommendedName>
        <fullName evidence="5">MYND-type domain-containing protein</fullName>
    </recommendedName>
</protein>
<feature type="domain" description="MYND-type" evidence="5">
    <location>
        <begin position="156"/>
        <end position="183"/>
    </location>
</feature>
<keyword evidence="7" id="KW-1185">Reference proteome</keyword>
<proteinExistence type="predicted"/>
<dbReference type="EMBL" id="JANAWD010000015">
    <property type="protein sequence ID" value="KAJ3491245.1"/>
    <property type="molecule type" value="Genomic_DNA"/>
</dbReference>
<name>A0AAD5VBY7_9APHY</name>
<dbReference type="AlphaFoldDB" id="A0AAD5VBY7"/>
<keyword evidence="1" id="KW-0479">Metal-binding</keyword>
<gene>
    <name evidence="6" type="ORF">NLI96_g852</name>
</gene>
<comment type="caution">
    <text evidence="6">The sequence shown here is derived from an EMBL/GenBank/DDBJ whole genome shotgun (WGS) entry which is preliminary data.</text>
</comment>
<reference evidence="6" key="1">
    <citation type="submission" date="2022-07" db="EMBL/GenBank/DDBJ databases">
        <title>Genome Sequence of Physisporinus lineatus.</title>
        <authorList>
            <person name="Buettner E."/>
        </authorList>
    </citation>
    <scope>NUCLEOTIDE SEQUENCE</scope>
    <source>
        <strain evidence="6">VT162</strain>
    </source>
</reference>
<evidence type="ECO:0000313" key="7">
    <source>
        <dbReference type="Proteomes" id="UP001212997"/>
    </source>
</evidence>
<dbReference type="Proteomes" id="UP001212997">
    <property type="component" value="Unassembled WGS sequence"/>
</dbReference>
<organism evidence="6 7">
    <name type="scientific">Meripilus lineatus</name>
    <dbReference type="NCBI Taxonomy" id="2056292"/>
    <lineage>
        <taxon>Eukaryota</taxon>
        <taxon>Fungi</taxon>
        <taxon>Dikarya</taxon>
        <taxon>Basidiomycota</taxon>
        <taxon>Agaricomycotina</taxon>
        <taxon>Agaricomycetes</taxon>
        <taxon>Polyporales</taxon>
        <taxon>Meripilaceae</taxon>
        <taxon>Meripilus</taxon>
    </lineage>
</organism>
<evidence type="ECO:0000256" key="3">
    <source>
        <dbReference type="ARBA" id="ARBA00022833"/>
    </source>
</evidence>
<dbReference type="PROSITE" id="PS50865">
    <property type="entry name" value="ZF_MYND_2"/>
    <property type="match status" value="1"/>
</dbReference>
<evidence type="ECO:0000256" key="1">
    <source>
        <dbReference type="ARBA" id="ARBA00022723"/>
    </source>
</evidence>
<evidence type="ECO:0000256" key="2">
    <source>
        <dbReference type="ARBA" id="ARBA00022771"/>
    </source>
</evidence>
<dbReference type="SUPFAM" id="SSF144232">
    <property type="entry name" value="HIT/MYND zinc finger-like"/>
    <property type="match status" value="1"/>
</dbReference>
<dbReference type="Pfam" id="PF01753">
    <property type="entry name" value="zf-MYND"/>
    <property type="match status" value="1"/>
</dbReference>
<sequence>MSTRNRASRGRGPLDNPSNALVSYTVAKKRVSAPTSQPPSLYRALCPAYKRPWLGISLQYKVKPSGEGSKLLELTDCLFTPPTTVEEAKKGRINLIHENPAMSKIPMFVKTGKKERGMSGTGCENPDCSFIEGIQVPEKAQDTDGVVPKQDRTVVKRCGRCLQVVYCTAECQRTDWPRHKFFCMSVDPQNSHKDGILRLARKVIPSPCGRVLLLAYCRDILKAEQFPLEAQKKNVVFFCTTIDDVPTPTRGGSPDSHTNTKRRKVFQISKVEIHDWEGPEDPSPPPNPAQGTWTRITFKSDDPGFNGSVTTRESLRKDVIYLMPLLPEPVILLLHFNKVVRDDVDNKMCLRIVCFSAF</sequence>
<dbReference type="Gene3D" id="6.10.140.2220">
    <property type="match status" value="1"/>
</dbReference>
<keyword evidence="2 4" id="KW-0863">Zinc-finger</keyword>
<evidence type="ECO:0000256" key="4">
    <source>
        <dbReference type="PROSITE-ProRule" id="PRU00134"/>
    </source>
</evidence>
<evidence type="ECO:0000313" key="6">
    <source>
        <dbReference type="EMBL" id="KAJ3491245.1"/>
    </source>
</evidence>
<evidence type="ECO:0000259" key="5">
    <source>
        <dbReference type="PROSITE" id="PS50865"/>
    </source>
</evidence>
<accession>A0AAD5VBY7</accession>
<keyword evidence="3" id="KW-0862">Zinc</keyword>
<dbReference type="InterPro" id="IPR002893">
    <property type="entry name" value="Znf_MYND"/>
</dbReference>